<comment type="caution">
    <text evidence="1">The sequence shown here is derived from an EMBL/GenBank/DDBJ whole genome shotgun (WGS) entry which is preliminary data.</text>
</comment>
<keyword evidence="2" id="KW-1185">Reference proteome</keyword>
<proteinExistence type="predicted"/>
<accession>A0AC61R6V0</accession>
<evidence type="ECO:0000313" key="2">
    <source>
        <dbReference type="Proteomes" id="UP000308836"/>
    </source>
</evidence>
<evidence type="ECO:0000313" key="1">
    <source>
        <dbReference type="EMBL" id="TGY65872.1"/>
    </source>
</evidence>
<gene>
    <name evidence="1" type="ORF">E5336_06885</name>
</gene>
<dbReference type="Proteomes" id="UP000308836">
    <property type="component" value="Unassembled WGS sequence"/>
</dbReference>
<dbReference type="EMBL" id="SRYG01000012">
    <property type="protein sequence ID" value="TGY65872.1"/>
    <property type="molecule type" value="Genomic_DNA"/>
</dbReference>
<organism evidence="1 2">
    <name type="scientific">Dubosiella muris</name>
    <dbReference type="NCBI Taxonomy" id="3038133"/>
    <lineage>
        <taxon>Bacteria</taxon>
        <taxon>Bacillati</taxon>
        <taxon>Bacillota</taxon>
        <taxon>Erysipelotrichia</taxon>
        <taxon>Erysipelotrichales</taxon>
        <taxon>Erysipelotrichaceae</taxon>
        <taxon>Dubosiella</taxon>
    </lineage>
</organism>
<protein>
    <submittedName>
        <fullName evidence="1">Penicillin-binding protein</fullName>
    </submittedName>
</protein>
<sequence length="235" mass="26060">MKKLFRSIFVFLLVALVAIVAIVGTAGYRRYKDLTAQTPVQAMVAQIEASPDFVPYEQLPATLINATVSVEDRRFFEHGGVDYIGIVRALLSQVFPDVFVQSGGSTITQQTVKNMYGMFTSSVTRKVAEIFLAKDLERDCTKEQILALYVNIINYGDGYTGIKEAANGYFWKEPAALSEAQCTLLAGIPQSPANFQLSDHYDAAKRRQRVVLDTMVDNGYLSEAQADALYETPVF</sequence>
<name>A0AC61R6V0_9FIRM</name>
<reference evidence="1" key="1">
    <citation type="submission" date="2019-04" db="EMBL/GenBank/DDBJ databases">
        <title>Microbes associate with the intestines of laboratory mice.</title>
        <authorList>
            <person name="Navarre W."/>
            <person name="Wong E."/>
            <person name="Huang K."/>
            <person name="Tropini C."/>
            <person name="Ng K."/>
            <person name="Yu B."/>
        </authorList>
    </citation>
    <scope>NUCLEOTIDE SEQUENCE</scope>
    <source>
        <strain evidence="1">NM09_H32</strain>
    </source>
</reference>